<evidence type="ECO:0000313" key="2">
    <source>
        <dbReference type="EMBL" id="KAJ6958657.1"/>
    </source>
</evidence>
<proteinExistence type="predicted"/>
<name>A0AAD6LDC3_9ROSI</name>
<dbReference type="GO" id="GO:0005634">
    <property type="term" value="C:nucleus"/>
    <property type="evidence" value="ECO:0007669"/>
    <property type="project" value="InterPro"/>
</dbReference>
<comment type="caution">
    <text evidence="2">The sequence shown here is derived from an EMBL/GenBank/DDBJ whole genome shotgun (WGS) entry which is preliminary data.</text>
</comment>
<protein>
    <submittedName>
        <fullName evidence="2">Uncharacterized protein</fullName>
    </submittedName>
</protein>
<evidence type="ECO:0000313" key="3">
    <source>
        <dbReference type="Proteomes" id="UP001164929"/>
    </source>
</evidence>
<feature type="transmembrane region" description="Helical" evidence="1">
    <location>
        <begin position="75"/>
        <end position="93"/>
    </location>
</feature>
<dbReference type="PANTHER" id="PTHR12225:SF0">
    <property type="entry name" value="PROTEASOMAL UBIQUITIN RECEPTOR ADRM1"/>
    <property type="match status" value="1"/>
</dbReference>
<keyword evidence="1" id="KW-0472">Membrane</keyword>
<gene>
    <name evidence="2" type="ORF">NC653_040338</name>
</gene>
<dbReference type="PANTHER" id="PTHR12225">
    <property type="entry name" value="ADHESION REGULATING MOLECULE 1 110 KDA CELL MEMBRANE GLYCOPROTEIN"/>
    <property type="match status" value="1"/>
</dbReference>
<dbReference type="InterPro" id="IPR006773">
    <property type="entry name" value="Rpn13/ADRM1"/>
</dbReference>
<dbReference type="EMBL" id="JAQIZT010000018">
    <property type="protein sequence ID" value="KAJ6958657.1"/>
    <property type="molecule type" value="Genomic_DNA"/>
</dbReference>
<dbReference type="GO" id="GO:0061133">
    <property type="term" value="F:endopeptidase activator activity"/>
    <property type="evidence" value="ECO:0007669"/>
    <property type="project" value="TreeGrafter"/>
</dbReference>
<dbReference type="GO" id="GO:0070628">
    <property type="term" value="F:proteasome binding"/>
    <property type="evidence" value="ECO:0007669"/>
    <property type="project" value="TreeGrafter"/>
</dbReference>
<dbReference type="AlphaFoldDB" id="A0AAD6LDC3"/>
<accession>A0AAD6LDC3</accession>
<sequence>MGSSSAQDIPAMQEIVLEFRAGKMVFFGKKVVPDSQKGLVRIGRVNQALGRVYILKFNTDDRKSLFGCRSQKLKMILNCVALSTIILIIHLHLFKSEGFPSATSLLYLVVRQSSLMKKSLMLLLLSKFLKTCLKIVSHQGPMKLEDLQRILSNIGAEVVRVIQMKVIINAYCIRTVRRSYVWDFLCVLHRCILRFSELDK</sequence>
<dbReference type="GO" id="GO:0008541">
    <property type="term" value="C:proteasome regulatory particle, lid subcomplex"/>
    <property type="evidence" value="ECO:0007669"/>
    <property type="project" value="TreeGrafter"/>
</dbReference>
<evidence type="ECO:0000256" key="1">
    <source>
        <dbReference type="SAM" id="Phobius"/>
    </source>
</evidence>
<keyword evidence="3" id="KW-1185">Reference proteome</keyword>
<organism evidence="2 3">
    <name type="scientific">Populus alba x Populus x berolinensis</name>
    <dbReference type="NCBI Taxonomy" id="444605"/>
    <lineage>
        <taxon>Eukaryota</taxon>
        <taxon>Viridiplantae</taxon>
        <taxon>Streptophyta</taxon>
        <taxon>Embryophyta</taxon>
        <taxon>Tracheophyta</taxon>
        <taxon>Spermatophyta</taxon>
        <taxon>Magnoliopsida</taxon>
        <taxon>eudicotyledons</taxon>
        <taxon>Gunneridae</taxon>
        <taxon>Pentapetalae</taxon>
        <taxon>rosids</taxon>
        <taxon>fabids</taxon>
        <taxon>Malpighiales</taxon>
        <taxon>Salicaceae</taxon>
        <taxon>Saliceae</taxon>
        <taxon>Populus</taxon>
    </lineage>
</organism>
<reference evidence="2 3" key="1">
    <citation type="journal article" date="2023" name="Mol. Ecol. Resour.">
        <title>Chromosome-level genome assembly of a triploid poplar Populus alba 'Berolinensis'.</title>
        <authorList>
            <person name="Chen S."/>
            <person name="Yu Y."/>
            <person name="Wang X."/>
            <person name="Wang S."/>
            <person name="Zhang T."/>
            <person name="Zhou Y."/>
            <person name="He R."/>
            <person name="Meng N."/>
            <person name="Wang Y."/>
            <person name="Liu W."/>
            <person name="Liu Z."/>
            <person name="Liu J."/>
            <person name="Guo Q."/>
            <person name="Huang H."/>
            <person name="Sederoff R.R."/>
            <person name="Wang G."/>
            <person name="Qu G."/>
            <person name="Chen S."/>
        </authorList>
    </citation>
    <scope>NUCLEOTIDE SEQUENCE [LARGE SCALE GENOMIC DNA]</scope>
    <source>
        <strain evidence="2">SC-2020</strain>
    </source>
</reference>
<keyword evidence="1" id="KW-1133">Transmembrane helix</keyword>
<dbReference type="Proteomes" id="UP001164929">
    <property type="component" value="Chromosome 18"/>
</dbReference>
<keyword evidence="1" id="KW-0812">Transmembrane</keyword>
<dbReference type="GO" id="GO:0005737">
    <property type="term" value="C:cytoplasm"/>
    <property type="evidence" value="ECO:0007669"/>
    <property type="project" value="InterPro"/>
</dbReference>